<reference evidence="3 4" key="1">
    <citation type="submission" date="2019-09" db="EMBL/GenBank/DDBJ databases">
        <title>High taxonomic diversity of Micromonospora strains isolated from Medicago sativa nodules in different geographical locations.</title>
        <authorList>
            <person name="Martinez-Hidalgo P."/>
            <person name="Flores-Felix J.D."/>
            <person name="Velazquez E."/>
            <person name="Brau L."/>
            <person name="Trujillo M.E."/>
            <person name="Martinez-Molina E."/>
        </authorList>
    </citation>
    <scope>NUCLEOTIDE SEQUENCE [LARGE SCALE GENOMIC DNA]</scope>
    <source>
        <strain evidence="3 4">ALFB5</strain>
    </source>
</reference>
<evidence type="ECO:0000313" key="3">
    <source>
        <dbReference type="EMBL" id="KAB1118504.1"/>
    </source>
</evidence>
<evidence type="ECO:0000256" key="1">
    <source>
        <dbReference type="SAM" id="MobiDB-lite"/>
    </source>
</evidence>
<evidence type="ECO:0000313" key="4">
    <source>
        <dbReference type="Proteomes" id="UP000471364"/>
    </source>
</evidence>
<evidence type="ECO:0000259" key="2">
    <source>
        <dbReference type="Pfam" id="PF04167"/>
    </source>
</evidence>
<dbReference type="EMBL" id="WAAR01000008">
    <property type="protein sequence ID" value="KAB1118504.1"/>
    <property type="molecule type" value="Genomic_DNA"/>
</dbReference>
<dbReference type="InterPro" id="IPR035930">
    <property type="entry name" value="FomD-like_sf"/>
</dbReference>
<proteinExistence type="predicted"/>
<name>A0ABQ6UMM4_9ACTN</name>
<keyword evidence="4" id="KW-1185">Reference proteome</keyword>
<sequence>MADAKESAEQTGRVGGLHRVDEPVRVGPVHCSVSSGSVVMDDEDEFASNQRRYDYPRDLITRAEGTAEWLSTALYDGVEPFGSRFRTWLDQVG</sequence>
<dbReference type="RefSeq" id="WP_151011237.1">
    <property type="nucleotide sequence ID" value="NZ_CBDRIO010000037.1"/>
</dbReference>
<gene>
    <name evidence="3" type="ORF">F6X54_03465</name>
</gene>
<dbReference type="InterPro" id="IPR007295">
    <property type="entry name" value="DUF402"/>
</dbReference>
<organism evidence="3 4">
    <name type="scientific">Micromonospora aurantiaca</name>
    <name type="common">nom. illeg.</name>
    <dbReference type="NCBI Taxonomy" id="47850"/>
    <lineage>
        <taxon>Bacteria</taxon>
        <taxon>Bacillati</taxon>
        <taxon>Actinomycetota</taxon>
        <taxon>Actinomycetes</taxon>
        <taxon>Micromonosporales</taxon>
        <taxon>Micromonosporaceae</taxon>
        <taxon>Micromonospora</taxon>
    </lineage>
</organism>
<feature type="region of interest" description="Disordered" evidence="1">
    <location>
        <begin position="1"/>
        <end position="20"/>
    </location>
</feature>
<protein>
    <recommendedName>
        <fullName evidence="2">DUF402 domain-containing protein</fullName>
    </recommendedName>
</protein>
<dbReference type="Proteomes" id="UP000471364">
    <property type="component" value="Unassembled WGS sequence"/>
</dbReference>
<accession>A0ABQ6UMM4</accession>
<dbReference type="Gene3D" id="2.40.380.10">
    <property type="entry name" value="FomD-like"/>
    <property type="match status" value="1"/>
</dbReference>
<feature type="domain" description="DUF402" evidence="2">
    <location>
        <begin position="34"/>
        <end position="75"/>
    </location>
</feature>
<dbReference type="Pfam" id="PF04167">
    <property type="entry name" value="DUF402"/>
    <property type="match status" value="1"/>
</dbReference>
<comment type="caution">
    <text evidence="3">The sequence shown here is derived from an EMBL/GenBank/DDBJ whole genome shotgun (WGS) entry which is preliminary data.</text>
</comment>